<feature type="transmembrane region" description="Helical" evidence="3">
    <location>
        <begin position="131"/>
        <end position="153"/>
    </location>
</feature>
<organism evidence="5 6">
    <name type="scientific">Mucor circinelloides f. circinelloides (strain 1006PhL)</name>
    <name type="common">Mucormycosis agent</name>
    <name type="synonym">Calyptromyces circinelloides</name>
    <dbReference type="NCBI Taxonomy" id="1220926"/>
    <lineage>
        <taxon>Eukaryota</taxon>
        <taxon>Fungi</taxon>
        <taxon>Fungi incertae sedis</taxon>
        <taxon>Mucoromycota</taxon>
        <taxon>Mucoromycotina</taxon>
        <taxon>Mucoromycetes</taxon>
        <taxon>Mucorales</taxon>
        <taxon>Mucorineae</taxon>
        <taxon>Mucoraceae</taxon>
        <taxon>Mucor</taxon>
    </lineage>
</organism>
<evidence type="ECO:0000313" key="5">
    <source>
        <dbReference type="EMBL" id="EPB85756.1"/>
    </source>
</evidence>
<feature type="transmembrane region" description="Helical" evidence="3">
    <location>
        <begin position="342"/>
        <end position="363"/>
    </location>
</feature>
<dbReference type="CDD" id="cd17352">
    <property type="entry name" value="MFS_MCT_SLC16"/>
    <property type="match status" value="1"/>
</dbReference>
<dbReference type="eggNOG" id="KOG2504">
    <property type="taxonomic scope" value="Eukaryota"/>
</dbReference>
<evidence type="ECO:0000256" key="3">
    <source>
        <dbReference type="SAM" id="Phobius"/>
    </source>
</evidence>
<keyword evidence="3" id="KW-0812">Transmembrane</keyword>
<feature type="transmembrane region" description="Helical" evidence="3">
    <location>
        <begin position="315"/>
        <end position="335"/>
    </location>
</feature>
<dbReference type="PROSITE" id="PS50850">
    <property type="entry name" value="MFS"/>
    <property type="match status" value="1"/>
</dbReference>
<dbReference type="Gene3D" id="1.20.1250.20">
    <property type="entry name" value="MFS general substrate transporter like domains"/>
    <property type="match status" value="2"/>
</dbReference>
<feature type="transmembrane region" description="Helical" evidence="3">
    <location>
        <begin position="199"/>
        <end position="219"/>
    </location>
</feature>
<feature type="domain" description="Major facilitator superfamily (MFS) profile" evidence="4">
    <location>
        <begin position="71"/>
        <end position="459"/>
    </location>
</feature>
<feature type="transmembrane region" description="Helical" evidence="3">
    <location>
        <begin position="369"/>
        <end position="396"/>
    </location>
</feature>
<evidence type="ECO:0000256" key="1">
    <source>
        <dbReference type="ARBA" id="ARBA00004141"/>
    </source>
</evidence>
<dbReference type="OrthoDB" id="6499973at2759"/>
<feature type="transmembrane region" description="Helical" evidence="3">
    <location>
        <begin position="71"/>
        <end position="94"/>
    </location>
</feature>
<dbReference type="Proteomes" id="UP000014254">
    <property type="component" value="Unassembled WGS sequence"/>
</dbReference>
<dbReference type="EMBL" id="KE124004">
    <property type="protein sequence ID" value="EPB85756.1"/>
    <property type="molecule type" value="Genomic_DNA"/>
</dbReference>
<evidence type="ECO:0000256" key="2">
    <source>
        <dbReference type="ARBA" id="ARBA00006727"/>
    </source>
</evidence>
<protein>
    <recommendedName>
        <fullName evidence="4">Major facilitator superfamily (MFS) profile domain-containing protein</fullName>
    </recommendedName>
</protein>
<evidence type="ECO:0000259" key="4">
    <source>
        <dbReference type="PROSITE" id="PS50850"/>
    </source>
</evidence>
<name>S2J6I0_MUCC1</name>
<feature type="transmembrane region" description="Helical" evidence="3">
    <location>
        <begin position="165"/>
        <end position="187"/>
    </location>
</feature>
<sequence>MTNERAITIDHFNEKTFSDLDVVSKSSSNGHSASDTAEVYEDSRAISLSETEGEKGLPPVHHEEEQHDGGYGWFVVLGAFLVQVTSFGTCTSVMQDYFERHMFNDVANATVNLSFVGTLAMVCLNSVSPIVQICVSVFGVRYVLIGGTILVALGLEMAGFSTQIWHLYLTQGVVFGTGASCIYVAIMGVAPQWFGKRRGLALGIIASGSGIGGLVIPFVMTAINGSLGFAWTYRILGFICLFCDIVACLTVKERNPPAVRNRKKLSQIVNFAVLKDTNFVIFCIASNVGLFGYFVPYFFLPSYASYLGLDESKGSALVAVSSACNFVGRVITGILADRIGKVNTNLIFTIITALSCLLIWTFASSYGTLMAFSTVFGLTSGSYFALISPITAYLLGMERFPSGLSLLLVTNIIPVFGSNIASAIEAGVGSEPFFSYKMFSGVAYLLATIILVVLKLRLNRNPLAKV</sequence>
<dbReference type="Pfam" id="PF07690">
    <property type="entry name" value="MFS_1"/>
    <property type="match status" value="1"/>
</dbReference>
<dbReference type="InParanoid" id="S2J6I0"/>
<dbReference type="AlphaFoldDB" id="S2J6I0"/>
<dbReference type="InterPro" id="IPR020846">
    <property type="entry name" value="MFS_dom"/>
</dbReference>
<dbReference type="GO" id="GO:0016020">
    <property type="term" value="C:membrane"/>
    <property type="evidence" value="ECO:0007669"/>
    <property type="project" value="UniProtKB-SubCell"/>
</dbReference>
<keyword evidence="6" id="KW-1185">Reference proteome</keyword>
<dbReference type="InterPro" id="IPR036259">
    <property type="entry name" value="MFS_trans_sf"/>
</dbReference>
<dbReference type="VEuPathDB" id="FungiDB:HMPREF1544_07425"/>
<dbReference type="PANTHER" id="PTHR11360:SF284">
    <property type="entry name" value="EG:103B4.3 PROTEIN-RELATED"/>
    <property type="match status" value="1"/>
</dbReference>
<reference evidence="6" key="1">
    <citation type="submission" date="2013-05" db="EMBL/GenBank/DDBJ databases">
        <title>The Genome sequence of Mucor circinelloides f. circinelloides 1006PhL.</title>
        <authorList>
            <consortium name="The Broad Institute Genomics Platform"/>
            <person name="Cuomo C."/>
            <person name="Earl A."/>
            <person name="Findley K."/>
            <person name="Lee S.C."/>
            <person name="Walker B."/>
            <person name="Young S."/>
            <person name="Zeng Q."/>
            <person name="Gargeya S."/>
            <person name="Fitzgerald M."/>
            <person name="Haas B."/>
            <person name="Abouelleil A."/>
            <person name="Allen A.W."/>
            <person name="Alvarado L."/>
            <person name="Arachchi H.M."/>
            <person name="Berlin A.M."/>
            <person name="Chapman S.B."/>
            <person name="Gainer-Dewar J."/>
            <person name="Goldberg J."/>
            <person name="Griggs A."/>
            <person name="Gujja S."/>
            <person name="Hansen M."/>
            <person name="Howarth C."/>
            <person name="Imamovic A."/>
            <person name="Ireland A."/>
            <person name="Larimer J."/>
            <person name="McCowan C."/>
            <person name="Murphy C."/>
            <person name="Pearson M."/>
            <person name="Poon T.W."/>
            <person name="Priest M."/>
            <person name="Roberts A."/>
            <person name="Saif S."/>
            <person name="Shea T."/>
            <person name="Sisk P."/>
            <person name="Sykes S."/>
            <person name="Wortman J."/>
            <person name="Nusbaum C."/>
            <person name="Birren B."/>
        </authorList>
    </citation>
    <scope>NUCLEOTIDE SEQUENCE [LARGE SCALE GENOMIC DNA]</scope>
    <source>
        <strain evidence="6">1006PhL</strain>
    </source>
</reference>
<proteinExistence type="inferred from homology"/>
<dbReference type="InterPro" id="IPR011701">
    <property type="entry name" value="MFS"/>
</dbReference>
<comment type="subcellular location">
    <subcellularLocation>
        <location evidence="1">Membrane</location>
        <topology evidence="1">Multi-pass membrane protein</topology>
    </subcellularLocation>
</comment>
<dbReference type="PANTHER" id="PTHR11360">
    <property type="entry name" value="MONOCARBOXYLATE TRANSPORTER"/>
    <property type="match status" value="1"/>
</dbReference>
<comment type="similarity">
    <text evidence="2">Belongs to the major facilitator superfamily. Monocarboxylate porter (TC 2.A.1.13) family.</text>
</comment>
<feature type="transmembrane region" description="Helical" evidence="3">
    <location>
        <begin position="403"/>
        <end position="424"/>
    </location>
</feature>
<evidence type="ECO:0000313" key="6">
    <source>
        <dbReference type="Proteomes" id="UP000014254"/>
    </source>
</evidence>
<gene>
    <name evidence="5" type="ORF">HMPREF1544_07425</name>
</gene>
<dbReference type="GO" id="GO:0022857">
    <property type="term" value="F:transmembrane transporter activity"/>
    <property type="evidence" value="ECO:0007669"/>
    <property type="project" value="InterPro"/>
</dbReference>
<keyword evidence="3" id="KW-0472">Membrane</keyword>
<dbReference type="SUPFAM" id="SSF103473">
    <property type="entry name" value="MFS general substrate transporter"/>
    <property type="match status" value="1"/>
</dbReference>
<accession>S2J6I0</accession>
<keyword evidence="3" id="KW-1133">Transmembrane helix</keyword>
<feature type="transmembrane region" description="Helical" evidence="3">
    <location>
        <begin position="436"/>
        <end position="456"/>
    </location>
</feature>
<dbReference type="OMA" id="YQAFSVV"/>
<feature type="transmembrane region" description="Helical" evidence="3">
    <location>
        <begin position="272"/>
        <end position="295"/>
    </location>
</feature>
<feature type="transmembrane region" description="Helical" evidence="3">
    <location>
        <begin position="231"/>
        <end position="251"/>
    </location>
</feature>
<feature type="transmembrane region" description="Helical" evidence="3">
    <location>
        <begin position="106"/>
        <end position="124"/>
    </location>
</feature>
<dbReference type="InterPro" id="IPR050327">
    <property type="entry name" value="Proton-linked_MCT"/>
</dbReference>